<feature type="transmembrane region" description="Helical" evidence="2">
    <location>
        <begin position="42"/>
        <end position="59"/>
    </location>
</feature>
<evidence type="ECO:0000313" key="7">
    <source>
        <dbReference type="Proteomes" id="UP000326951"/>
    </source>
</evidence>
<reference evidence="5 6" key="1">
    <citation type="submission" date="2018-01" db="EMBL/GenBank/DDBJ databases">
        <title>Complete genome sequencing of Sporolactobacillus terrae DLG3.</title>
        <authorList>
            <person name="Nam Y.-D."/>
            <person name="Kang J."/>
            <person name="Chung W.-H."/>
        </authorList>
    </citation>
    <scope>NUCLEOTIDE SEQUENCE [LARGE SCALE GENOMIC DNA]</scope>
    <source>
        <strain evidence="5 6">DLG3</strain>
    </source>
</reference>
<keyword evidence="2" id="KW-1133">Transmembrane helix</keyword>
<proteinExistence type="predicted"/>
<dbReference type="RefSeq" id="WP_028976172.1">
    <property type="nucleotide sequence ID" value="NZ_AP021853.1"/>
</dbReference>
<evidence type="ECO:0000256" key="2">
    <source>
        <dbReference type="SAM" id="Phobius"/>
    </source>
</evidence>
<feature type="transmembrane region" description="Helical" evidence="2">
    <location>
        <begin position="355"/>
        <end position="374"/>
    </location>
</feature>
<evidence type="ECO:0000313" key="6">
    <source>
        <dbReference type="Proteomes" id="UP000285882"/>
    </source>
</evidence>
<dbReference type="Proteomes" id="UP000326951">
    <property type="component" value="Chromosome"/>
</dbReference>
<accession>A0A410DCJ1</accession>
<keyword evidence="2" id="KW-0812">Transmembrane</keyword>
<feature type="transmembrane region" description="Helical" evidence="2">
    <location>
        <begin position="380"/>
        <end position="397"/>
    </location>
</feature>
<dbReference type="EMBL" id="AP021853">
    <property type="protein sequence ID" value="BBO00263.1"/>
    <property type="molecule type" value="Genomic_DNA"/>
</dbReference>
<dbReference type="Proteomes" id="UP000285882">
    <property type="component" value="Chromosome"/>
</dbReference>
<feature type="domain" description="YdbS-like PH" evidence="3">
    <location>
        <begin position="401"/>
        <end position="475"/>
    </location>
</feature>
<gene>
    <name evidence="5" type="ORF">C0674_14665</name>
    <name evidence="4" type="ORF">St703_29670</name>
</gene>
<dbReference type="InterPro" id="IPR005182">
    <property type="entry name" value="YdbS-like_PH"/>
</dbReference>
<keyword evidence="2" id="KW-0472">Membrane</keyword>
<dbReference type="PIRSF" id="PIRSF026631">
    <property type="entry name" value="UCP026631"/>
    <property type="match status" value="1"/>
</dbReference>
<feature type="domain" description="YdbS-like PH" evidence="3">
    <location>
        <begin position="252"/>
        <end position="328"/>
    </location>
</feature>
<dbReference type="PANTHER" id="PTHR34473:SF2">
    <property type="entry name" value="UPF0699 TRANSMEMBRANE PROTEIN YDBT"/>
    <property type="match status" value="1"/>
</dbReference>
<reference evidence="4 7" key="2">
    <citation type="submission" date="2019-09" db="EMBL/GenBank/DDBJ databases">
        <title>Complete genome sequence of Sporolactobacillus terrae 70-3.</title>
        <authorList>
            <person name="Tanaka N."/>
            <person name="Shiwa Y."/>
            <person name="Fujita N."/>
            <person name="Tanasupawat S."/>
        </authorList>
    </citation>
    <scope>NUCLEOTIDE SEQUENCE [LARGE SCALE GENOMIC DNA]</scope>
    <source>
        <strain evidence="4 7">70-3</strain>
    </source>
</reference>
<dbReference type="STRING" id="1449983.GCA_000647835_00511"/>
<dbReference type="EMBL" id="CP025688">
    <property type="protein sequence ID" value="QAA23730.1"/>
    <property type="molecule type" value="Genomic_DNA"/>
</dbReference>
<sequence>MNSKRRHLHFFAIFSDALSTLWSIIVPFGFGLVWGLRHLDDIIGYVLILPLVILIFNFVKWLRYTYEWSDDQIHIRSGIFVRNDCYIRFQRIQSVQIKTNLLLRLLGVVQLKFDTADPASKGDRVLTALNKKEAERIKAEVSRVKGQLSNLRTEGTAPESPVHKEKQPKKRYQLSGKRLLAAALLSSKIGVMLAAVFGLWSQADDLIPDNIRGRSLSYLEHASLVGLIILIGAAILLLWVASLISILLRWGFFRLTVFDTEWRIHRGVWETKDETYKTDRVQAIQIQETWLQQLFGWCTIYAQCSGSIDSENDDGGSVIVFPMLRKEELPGFLSTVIPRFAGTLSTRVLPLRSTLYRMAGPACFWIVSCSILAWRFDWGNYALIGLPFILICGWFRRRSESWALSDKRLIVVNRWFAKTTTITRRNNIQSLTIKQSFLQKRLGLANTLATIRASSEQIFSIHQLEKEHANTIFQWFRNRN</sequence>
<dbReference type="InterPro" id="IPR014529">
    <property type="entry name" value="UCP026631"/>
</dbReference>
<feature type="transmembrane region" description="Helical" evidence="2">
    <location>
        <begin position="221"/>
        <end position="248"/>
    </location>
</feature>
<dbReference type="AlphaFoldDB" id="A0A410DCJ1"/>
<feature type="transmembrane region" description="Helical" evidence="2">
    <location>
        <begin position="179"/>
        <end position="201"/>
    </location>
</feature>
<dbReference type="Pfam" id="PF03703">
    <property type="entry name" value="bPH_2"/>
    <property type="match status" value="3"/>
</dbReference>
<feature type="region of interest" description="Disordered" evidence="1">
    <location>
        <begin position="149"/>
        <end position="169"/>
    </location>
</feature>
<feature type="domain" description="YdbS-like PH" evidence="3">
    <location>
        <begin position="61"/>
        <end position="139"/>
    </location>
</feature>
<organism evidence="4 7">
    <name type="scientific">Sporolactobacillus terrae</name>
    <dbReference type="NCBI Taxonomy" id="269673"/>
    <lineage>
        <taxon>Bacteria</taxon>
        <taxon>Bacillati</taxon>
        <taxon>Bacillota</taxon>
        <taxon>Bacilli</taxon>
        <taxon>Bacillales</taxon>
        <taxon>Sporolactobacillaceae</taxon>
        <taxon>Sporolactobacillus</taxon>
    </lineage>
</organism>
<feature type="transmembrane region" description="Helical" evidence="2">
    <location>
        <begin position="12"/>
        <end position="36"/>
    </location>
</feature>
<keyword evidence="6" id="KW-1185">Reference proteome</keyword>
<evidence type="ECO:0000259" key="3">
    <source>
        <dbReference type="Pfam" id="PF03703"/>
    </source>
</evidence>
<name>A0A410DCJ1_9BACL</name>
<evidence type="ECO:0000256" key="1">
    <source>
        <dbReference type="SAM" id="MobiDB-lite"/>
    </source>
</evidence>
<evidence type="ECO:0000313" key="4">
    <source>
        <dbReference type="EMBL" id="BBO00263.1"/>
    </source>
</evidence>
<evidence type="ECO:0000313" key="5">
    <source>
        <dbReference type="EMBL" id="QAA23730.1"/>
    </source>
</evidence>
<protein>
    <recommendedName>
        <fullName evidence="3">YdbS-like PH domain-containing protein</fullName>
    </recommendedName>
</protein>
<dbReference type="PANTHER" id="PTHR34473">
    <property type="entry name" value="UPF0699 TRANSMEMBRANE PROTEIN YDBS"/>
    <property type="match status" value="1"/>
</dbReference>